<dbReference type="EMBL" id="CP000393">
    <property type="protein sequence ID" value="ABG50945.1"/>
    <property type="molecule type" value="Genomic_DNA"/>
</dbReference>
<feature type="transmembrane region" description="Helical" evidence="1">
    <location>
        <begin position="283"/>
        <end position="303"/>
    </location>
</feature>
<dbReference type="HOGENOM" id="CLU_031711_0_0_3"/>
<feature type="transmembrane region" description="Helical" evidence="1">
    <location>
        <begin position="348"/>
        <end position="366"/>
    </location>
</feature>
<dbReference type="RefSeq" id="WP_011611320.1">
    <property type="nucleotide sequence ID" value="NC_008312.1"/>
</dbReference>
<dbReference type="KEGG" id="ter:Tery_1674"/>
<protein>
    <recommendedName>
        <fullName evidence="3">Glycosyltransferase RgtA/B/C/D-like domain-containing protein</fullName>
    </recommendedName>
</protein>
<evidence type="ECO:0000313" key="2">
    <source>
        <dbReference type="EMBL" id="ABG50945.1"/>
    </source>
</evidence>
<sequence length="603" mass="68997">MQKNNYKLSYRLILGISLCLAIIPAIVLGILILKYSINVPIQDQWQISAIFEKFNQGTLSFNDLIAQHNESRKFFPRLIFLTLALITKWNIRYEMLVTFLLACIVSVNIYLLNRLTISGSHIKSITIALISNIFIFSAVQYENWLWGIQIVVFTPIVCITTCILIAYSPLNNIAKILICMALSTISTFSYANGLLAWVIVLPILALVKLKSWSEIRKNIILYLFWIIGFIANITFYFHDYQKPLSHPSPLESLQYPDQTFQYFLAFLGSSLGIGSSIQPLNNSIILGAVIIILFIGLFSYVIWHIKDYELRDKTISWIMLGSYTVISALVTSFGRVTLGIDQALSSRYTTFSTYIIISIIHLMIIVGEDAIKKYSFLINRSLFSKVICWFIGIITVIQVHNFTYSVEKMKLWKQDFLKYKGCLLLIDFTHDNCQNLIDSYYFEYIKQRAHYLTELGFLDPGLIKTNQIPELIDTNNSRQVEGTFEKLEFIGANNLLATGWAIFTDTNLPVDAIVLSYDNWQGEPIVSAVADMTMSRPNLVKEFKSQKYFKSGWQKVLSTHRFPQGNIYIKAWALDTNTTKFYQIPGIYIVNKNGENISVLLGN</sequence>
<organism evidence="2">
    <name type="scientific">Trichodesmium erythraeum (strain IMS101)</name>
    <dbReference type="NCBI Taxonomy" id="203124"/>
    <lineage>
        <taxon>Bacteria</taxon>
        <taxon>Bacillati</taxon>
        <taxon>Cyanobacteriota</taxon>
        <taxon>Cyanophyceae</taxon>
        <taxon>Oscillatoriophycideae</taxon>
        <taxon>Oscillatoriales</taxon>
        <taxon>Microcoleaceae</taxon>
        <taxon>Trichodesmium</taxon>
    </lineage>
</organism>
<gene>
    <name evidence="2" type="ordered locus">Tery_1674</name>
</gene>
<feature type="transmembrane region" description="Helical" evidence="1">
    <location>
        <begin position="219"/>
        <end position="238"/>
    </location>
</feature>
<evidence type="ECO:0008006" key="3">
    <source>
        <dbReference type="Google" id="ProtNLM"/>
    </source>
</evidence>
<feature type="transmembrane region" description="Helical" evidence="1">
    <location>
        <begin position="124"/>
        <end position="141"/>
    </location>
</feature>
<dbReference type="eggNOG" id="ENOG502Z9AY">
    <property type="taxonomic scope" value="Bacteria"/>
</dbReference>
<name>Q114X9_TRIEI</name>
<dbReference type="OrthoDB" id="449734at2"/>
<accession>Q114X9</accession>
<feature type="transmembrane region" description="Helical" evidence="1">
    <location>
        <begin position="91"/>
        <end position="112"/>
    </location>
</feature>
<feature type="transmembrane region" description="Helical" evidence="1">
    <location>
        <begin position="188"/>
        <end position="207"/>
    </location>
</feature>
<dbReference type="AlphaFoldDB" id="Q114X9"/>
<evidence type="ECO:0000256" key="1">
    <source>
        <dbReference type="SAM" id="Phobius"/>
    </source>
</evidence>
<proteinExistence type="predicted"/>
<keyword evidence="1" id="KW-0472">Membrane</keyword>
<reference evidence="2" key="1">
    <citation type="submission" date="2006-06" db="EMBL/GenBank/DDBJ databases">
        <title>Complete sequence of Trichodesmium erythraeum IMS101.</title>
        <authorList>
            <consortium name="US DOE Joint Genome Institute"/>
            <person name="Copeland A."/>
            <person name="Lucas S."/>
            <person name="Lapidus A."/>
            <person name="Barry K."/>
            <person name="Detter J.C."/>
            <person name="Glavina del Rio T."/>
            <person name="Hammon N."/>
            <person name="Israni S."/>
            <person name="Dalin E."/>
            <person name="Tice H."/>
            <person name="Pitluck S."/>
            <person name="Kiss H."/>
            <person name="Munk A.C."/>
            <person name="Brettin T."/>
            <person name="Bruce D."/>
            <person name="Han C."/>
            <person name="Tapia R."/>
            <person name="Gilna P."/>
            <person name="Schmutz J."/>
            <person name="Larimer F."/>
            <person name="Land M."/>
            <person name="Hauser L."/>
            <person name="Kyrpides N."/>
            <person name="Kim E."/>
            <person name="Richardson P."/>
        </authorList>
    </citation>
    <scope>NUCLEOTIDE SEQUENCE [LARGE SCALE GENOMIC DNA]</scope>
    <source>
        <strain evidence="2">IMS101</strain>
    </source>
</reference>
<dbReference type="STRING" id="203124.Tery_1674"/>
<keyword evidence="1" id="KW-0812">Transmembrane</keyword>
<feature type="transmembrane region" description="Helical" evidence="1">
    <location>
        <begin position="147"/>
        <end position="167"/>
    </location>
</feature>
<feature type="transmembrane region" description="Helical" evidence="1">
    <location>
        <begin position="315"/>
        <end position="336"/>
    </location>
</feature>
<feature type="transmembrane region" description="Helical" evidence="1">
    <location>
        <begin position="386"/>
        <end position="404"/>
    </location>
</feature>
<keyword evidence="1" id="KW-1133">Transmembrane helix</keyword>
<feature type="transmembrane region" description="Helical" evidence="1">
    <location>
        <begin position="12"/>
        <end position="33"/>
    </location>
</feature>
<feature type="transmembrane region" description="Helical" evidence="1">
    <location>
        <begin position="259"/>
        <end position="277"/>
    </location>
</feature>